<feature type="compositionally biased region" description="Basic and acidic residues" evidence="2">
    <location>
        <begin position="1"/>
        <end position="12"/>
    </location>
</feature>
<dbReference type="EMBL" id="KQ964266">
    <property type="protein sequence ID" value="KXJ86689.1"/>
    <property type="molecule type" value="Genomic_DNA"/>
</dbReference>
<proteinExistence type="inferred from homology"/>
<dbReference type="PANTHER" id="PTHR12832:SF11">
    <property type="entry name" value="LD23868P"/>
    <property type="match status" value="1"/>
</dbReference>
<feature type="compositionally biased region" description="Polar residues" evidence="2">
    <location>
        <begin position="66"/>
        <end position="85"/>
    </location>
</feature>
<dbReference type="InterPro" id="IPR008862">
    <property type="entry name" value="Tcp11"/>
</dbReference>
<dbReference type="GO" id="GO:0010737">
    <property type="term" value="P:protein kinase A signaling"/>
    <property type="evidence" value="ECO:0007669"/>
    <property type="project" value="TreeGrafter"/>
</dbReference>
<dbReference type="InParanoid" id="A0A136IPM4"/>
<feature type="compositionally biased region" description="Low complexity" evidence="2">
    <location>
        <begin position="26"/>
        <end position="37"/>
    </location>
</feature>
<dbReference type="Proteomes" id="UP000070501">
    <property type="component" value="Unassembled WGS sequence"/>
</dbReference>
<feature type="region of interest" description="Disordered" evidence="2">
    <location>
        <begin position="398"/>
        <end position="463"/>
    </location>
</feature>
<feature type="region of interest" description="Disordered" evidence="2">
    <location>
        <begin position="1"/>
        <end position="86"/>
    </location>
</feature>
<evidence type="ECO:0000313" key="4">
    <source>
        <dbReference type="Proteomes" id="UP000070501"/>
    </source>
</evidence>
<dbReference type="Pfam" id="PF05794">
    <property type="entry name" value="Tcp11"/>
    <property type="match status" value="1"/>
</dbReference>
<accession>A0A136IPM4</accession>
<name>A0A136IPM4_9PEZI</name>
<feature type="compositionally biased region" description="Polar residues" evidence="2">
    <location>
        <begin position="580"/>
        <end position="589"/>
    </location>
</feature>
<organism evidence="3 4">
    <name type="scientific">Microdochium bolleyi</name>
    <dbReference type="NCBI Taxonomy" id="196109"/>
    <lineage>
        <taxon>Eukaryota</taxon>
        <taxon>Fungi</taxon>
        <taxon>Dikarya</taxon>
        <taxon>Ascomycota</taxon>
        <taxon>Pezizomycotina</taxon>
        <taxon>Sordariomycetes</taxon>
        <taxon>Xylariomycetidae</taxon>
        <taxon>Xylariales</taxon>
        <taxon>Microdochiaceae</taxon>
        <taxon>Microdochium</taxon>
    </lineage>
</organism>
<dbReference type="PANTHER" id="PTHR12832">
    <property type="entry name" value="TESTIS-SPECIFIC PROTEIN PBS13 T-COMPLEX 11"/>
    <property type="match status" value="1"/>
</dbReference>
<feature type="region of interest" description="Disordered" evidence="2">
    <location>
        <begin position="573"/>
        <end position="597"/>
    </location>
</feature>
<evidence type="ECO:0000256" key="1">
    <source>
        <dbReference type="ARBA" id="ARBA00010954"/>
    </source>
</evidence>
<dbReference type="OrthoDB" id="276323at2759"/>
<protein>
    <submittedName>
        <fullName evidence="3">T-complex protein 11-domain-containing protein</fullName>
    </submittedName>
</protein>
<keyword evidence="4" id="KW-1185">Reference proteome</keyword>
<sequence length="631" mass="70551">MDGHGIGGRRESVSQQPNYREEKPIQTSTEQQSSSSEAKNPPRISQPKVIPAVSGTSTPVEVGSPSPANTLSSRPGASSQRTDYFSSRRKIEPPVTKATLSELDVGKIVHNPKLHHDINFDPELHFRPNLDGEKGHKKQARAQQFWQSLASQLRMFMTDRDSFMTLYGQGQEWCLPMLLKSVKDIISTLVPARDRAQLEEGLNVPHIMQQFAYGMADLEKLASWLSSVLKSHCAPMRDEWVDEMYKQLTNGNRNNDVDELVKGMRSLLSVLEAMKLDVANHQIRCLRPVLIEETVAFEDRFFRKKLREGKFDATAAKEWYSRMTDKASQHQQGSAQAFGDMAIYFESVAEMIMPSSHEPFPNTFLFDEERMTKLRSDMLDAINLELCMRLYDRLDRASPGFGPSATGDSPLPSDLAMDDDSDCHSTSSARSSLVFSSVGTPEASPRSSLVCPGRPASVRPQDRKAKTQELYASLVSLLQSCPATSPPAQRWQTMKDSLALQIFRFTNAPSSELMNFEDMLDLHVSETASELFQEVEEEFHRRLVQELQQRVKSFKNLGAVSLFSVATGGRLPSTGRAAGAQSSPSTRNRNNGDDGSVPDMATRLAHLGLLHWRVWGPLVYCEEDNDVEMSS</sequence>
<evidence type="ECO:0000256" key="2">
    <source>
        <dbReference type="SAM" id="MobiDB-lite"/>
    </source>
</evidence>
<feature type="compositionally biased region" description="Low complexity" evidence="2">
    <location>
        <begin position="425"/>
        <end position="437"/>
    </location>
</feature>
<gene>
    <name evidence="3" type="ORF">Micbo1qcDRAFT_125693</name>
</gene>
<reference evidence="4" key="1">
    <citation type="submission" date="2016-02" db="EMBL/GenBank/DDBJ databases">
        <title>Draft genome sequence of Microdochium bolleyi, a fungal endophyte of beachgrass.</title>
        <authorList>
            <consortium name="DOE Joint Genome Institute"/>
            <person name="David A.S."/>
            <person name="May G."/>
            <person name="Haridas S."/>
            <person name="Lim J."/>
            <person name="Wang M."/>
            <person name="Labutti K."/>
            <person name="Lipzen A."/>
            <person name="Barry K."/>
            <person name="Grigoriev I.V."/>
        </authorList>
    </citation>
    <scope>NUCLEOTIDE SEQUENCE [LARGE SCALE GENOMIC DNA]</scope>
    <source>
        <strain evidence="4">J235TASD1</strain>
    </source>
</reference>
<evidence type="ECO:0000313" key="3">
    <source>
        <dbReference type="EMBL" id="KXJ86689.1"/>
    </source>
</evidence>
<dbReference type="AlphaFoldDB" id="A0A136IPM4"/>
<comment type="similarity">
    <text evidence="1">Belongs to the TCP11 family.</text>
</comment>